<evidence type="ECO:0000313" key="1">
    <source>
        <dbReference type="EMBL" id="GLI54156.1"/>
    </source>
</evidence>
<dbReference type="InterPro" id="IPR029063">
    <property type="entry name" value="SAM-dependent_MTases_sf"/>
</dbReference>
<proteinExistence type="predicted"/>
<keyword evidence="2" id="KW-1185">Reference proteome</keyword>
<protein>
    <recommendedName>
        <fullName evidence="3">DUF268 domain-containing protein</fullName>
    </recommendedName>
</protein>
<gene>
    <name evidence="1" type="ORF">TISLANDTSLP1_18490</name>
</gene>
<accession>A0A9W6GI22</accession>
<dbReference type="SUPFAM" id="SSF53335">
    <property type="entry name" value="S-adenosyl-L-methionine-dependent methyltransferases"/>
    <property type="match status" value="1"/>
</dbReference>
<organism evidence="1 2">
    <name type="scientific">Thermodesulfovibrio yellowstonii</name>
    <dbReference type="NCBI Taxonomy" id="28262"/>
    <lineage>
        <taxon>Bacteria</taxon>
        <taxon>Pseudomonadati</taxon>
        <taxon>Nitrospirota</taxon>
        <taxon>Thermodesulfovibrionia</taxon>
        <taxon>Thermodesulfovibrionales</taxon>
        <taxon>Thermodesulfovibrionaceae</taxon>
        <taxon>Thermodesulfovibrio</taxon>
    </lineage>
</organism>
<evidence type="ECO:0000313" key="2">
    <source>
        <dbReference type="Proteomes" id="UP001144297"/>
    </source>
</evidence>
<dbReference type="Pfam" id="PF03269">
    <property type="entry name" value="DUF268"/>
    <property type="match status" value="1"/>
</dbReference>
<reference evidence="1" key="1">
    <citation type="submission" date="2022-12" db="EMBL/GenBank/DDBJ databases">
        <title>Reference genome sequencing for broad-spectrum identification of bacterial and archaeal isolates by mass spectrometry.</title>
        <authorList>
            <person name="Sekiguchi Y."/>
            <person name="Tourlousse D.M."/>
        </authorList>
    </citation>
    <scope>NUCLEOTIDE SEQUENCE</scope>
    <source>
        <strain evidence="1">TSL-P1</strain>
    </source>
</reference>
<sequence length="271" mass="31718">MESLFSLEEDNKMLSFKNRLKKNKTIRNTYSLYKSIKQFFLFKPLLLLKQFSWYFKQLKKFKKVGENSQFKNIEYYPCLFDNLDHTPLEPTYFFQDSWAAKHIFDMKPSHHYDIGSSAKTIGILSQFTPITMIDIRPIELELPNLFFKKGSILNLPFEDNSIESLSCLCVIEHIGLGRYGDPLDPFGSEKAIKELKRILKIGGILLISVPVDSENKIYFNAHRAFTRGYILDLFHGFEVLEEKYIYGNKMYDEYDSAKGFGTGLYKLKKVR</sequence>
<evidence type="ECO:0008006" key="3">
    <source>
        <dbReference type="Google" id="ProtNLM"/>
    </source>
</evidence>
<dbReference type="Gene3D" id="3.40.50.150">
    <property type="entry name" value="Vaccinia Virus protein VP39"/>
    <property type="match status" value="1"/>
</dbReference>
<dbReference type="Proteomes" id="UP001144297">
    <property type="component" value="Unassembled WGS sequence"/>
</dbReference>
<dbReference type="AlphaFoldDB" id="A0A9W6GI22"/>
<dbReference type="EMBL" id="BSDX01000001">
    <property type="protein sequence ID" value="GLI54156.1"/>
    <property type="molecule type" value="Genomic_DNA"/>
</dbReference>
<dbReference type="InterPro" id="IPR004951">
    <property type="entry name" value="DUF268_CAE_spp"/>
</dbReference>
<name>A0A9W6GI22_9BACT</name>
<comment type="caution">
    <text evidence="1">The sequence shown here is derived from an EMBL/GenBank/DDBJ whole genome shotgun (WGS) entry which is preliminary data.</text>
</comment>